<reference evidence="1" key="1">
    <citation type="submission" date="2018-02" db="EMBL/GenBank/DDBJ databases">
        <title>Rhizophora mucronata_Transcriptome.</title>
        <authorList>
            <person name="Meera S.P."/>
            <person name="Sreeshan A."/>
            <person name="Augustine A."/>
        </authorList>
    </citation>
    <scope>NUCLEOTIDE SEQUENCE</scope>
    <source>
        <tissue evidence="1">Leaf</tissue>
    </source>
</reference>
<organism evidence="1">
    <name type="scientific">Rhizophora mucronata</name>
    <name type="common">Asiatic mangrove</name>
    <dbReference type="NCBI Taxonomy" id="61149"/>
    <lineage>
        <taxon>Eukaryota</taxon>
        <taxon>Viridiplantae</taxon>
        <taxon>Streptophyta</taxon>
        <taxon>Embryophyta</taxon>
        <taxon>Tracheophyta</taxon>
        <taxon>Spermatophyta</taxon>
        <taxon>Magnoliopsida</taxon>
        <taxon>eudicotyledons</taxon>
        <taxon>Gunneridae</taxon>
        <taxon>Pentapetalae</taxon>
        <taxon>rosids</taxon>
        <taxon>fabids</taxon>
        <taxon>Malpighiales</taxon>
        <taxon>Rhizophoraceae</taxon>
        <taxon>Rhizophora</taxon>
    </lineage>
</organism>
<sequence>MTEPPKFDLPLGQLKCEELTREKVFKFSQSTLDSCPIFLFNAIASNPF</sequence>
<evidence type="ECO:0000313" key="1">
    <source>
        <dbReference type="EMBL" id="MBX39846.1"/>
    </source>
</evidence>
<name>A0A2P2NBI8_RHIMU</name>
<dbReference type="EMBL" id="GGEC01059362">
    <property type="protein sequence ID" value="MBX39846.1"/>
    <property type="molecule type" value="Transcribed_RNA"/>
</dbReference>
<dbReference type="AlphaFoldDB" id="A0A2P2NBI8"/>
<protein>
    <submittedName>
        <fullName evidence="1">Uncharacterized protein</fullName>
    </submittedName>
</protein>
<proteinExistence type="predicted"/>
<accession>A0A2P2NBI8</accession>